<proteinExistence type="predicted"/>
<dbReference type="InterPro" id="IPR002190">
    <property type="entry name" value="MHD_dom"/>
</dbReference>
<accession>A0A7R9U441</accession>
<dbReference type="SMART" id="SM01373">
    <property type="entry name" value="MAGE"/>
    <property type="match status" value="1"/>
</dbReference>
<name>A0A7R9U441_9STRA</name>
<dbReference type="InterPro" id="IPR037445">
    <property type="entry name" value="MAGE"/>
</dbReference>
<reference evidence="3" key="1">
    <citation type="submission" date="2021-01" db="EMBL/GenBank/DDBJ databases">
        <authorList>
            <person name="Corre E."/>
            <person name="Pelletier E."/>
            <person name="Niang G."/>
            <person name="Scheremetjew M."/>
            <person name="Finn R."/>
            <person name="Kale V."/>
            <person name="Holt S."/>
            <person name="Cochrane G."/>
            <person name="Meng A."/>
            <person name="Brown T."/>
            <person name="Cohen L."/>
        </authorList>
    </citation>
    <scope>NUCLEOTIDE SEQUENCE</scope>
    <source>
        <strain evidence="3">CCMP2078</strain>
    </source>
</reference>
<dbReference type="Pfam" id="PF01454">
    <property type="entry name" value="MAGE"/>
    <property type="match status" value="1"/>
</dbReference>
<evidence type="ECO:0000313" key="3">
    <source>
        <dbReference type="EMBL" id="CAD8252118.1"/>
    </source>
</evidence>
<gene>
    <name evidence="3" type="ORF">PPYR1160_LOCUS1610</name>
</gene>
<evidence type="ECO:0000259" key="2">
    <source>
        <dbReference type="SMART" id="SM01373"/>
    </source>
</evidence>
<dbReference type="PANTHER" id="PTHR11736:SF14">
    <property type="entry name" value="NSE3 HOMOLOG, SMC5-SMC6 COMPLEX COMPONENT"/>
    <property type="match status" value="1"/>
</dbReference>
<dbReference type="Gene3D" id="1.10.10.1210">
    <property type="entry name" value="MAGE homology domain, winged helix WH2 motif"/>
    <property type="match status" value="1"/>
</dbReference>
<dbReference type="Gene3D" id="1.10.10.1200">
    <property type="entry name" value="MAGE homology domain, winged helix WH1 motif"/>
    <property type="match status" value="1"/>
</dbReference>
<dbReference type="AlphaFoldDB" id="A0A7R9U441"/>
<feature type="region of interest" description="Disordered" evidence="1">
    <location>
        <begin position="1"/>
        <end position="64"/>
    </location>
</feature>
<dbReference type="InterPro" id="IPR041899">
    <property type="entry name" value="MAGE_WH2"/>
</dbReference>
<organism evidence="3">
    <name type="scientific">Pinguiococcus pyrenoidosus</name>
    <dbReference type="NCBI Taxonomy" id="172671"/>
    <lineage>
        <taxon>Eukaryota</taxon>
        <taxon>Sar</taxon>
        <taxon>Stramenopiles</taxon>
        <taxon>Ochrophyta</taxon>
        <taxon>Pinguiophyceae</taxon>
        <taxon>Pinguiochrysidales</taxon>
        <taxon>Pinguiochrysidaceae</taxon>
        <taxon>Pinguiococcus</taxon>
    </lineage>
</organism>
<dbReference type="PANTHER" id="PTHR11736">
    <property type="entry name" value="MELANOMA-ASSOCIATED ANTIGEN MAGE ANTIGEN"/>
    <property type="match status" value="1"/>
</dbReference>
<feature type="domain" description="MAGE" evidence="2">
    <location>
        <begin position="107"/>
        <end position="307"/>
    </location>
</feature>
<protein>
    <recommendedName>
        <fullName evidence="2">MAGE domain-containing protein</fullName>
    </recommendedName>
</protein>
<evidence type="ECO:0000256" key="1">
    <source>
        <dbReference type="SAM" id="MobiDB-lite"/>
    </source>
</evidence>
<sequence>MPDINPSARGARGRKRAAKPDEHTSPSSNEETEVAASGRGRKARRCAAGSSQSSSASGNGNWTFEHQGVDPKLLQELEAQLAVKPVDQEKIYQTVSNDIREELLGNLVRYLLMRSSRKRQITRTDINNDVMGKFRGMRGLLNHLLLRADEYLRKVFGYQIVVGSWVDDKTSGTFYLYNTIAEVGEGVEVAAMEHLAEVQNGSGQRAAVAERGLLMVTLALSLHGGNDGVAEQILIDRLRQIDSSIRPGNSDSLRMHGDINKAFKTLLNDWTTKQKYFVKERKDFHGGLADFYRIGPRALVEIGRPSILSFVHGAQGHSVDQRTLDAIRTEEAGEAAEVE</sequence>
<dbReference type="InterPro" id="IPR041898">
    <property type="entry name" value="MAGE_WH1"/>
</dbReference>
<dbReference type="EMBL" id="HBEA01002165">
    <property type="protein sequence ID" value="CAD8252118.1"/>
    <property type="molecule type" value="Transcribed_RNA"/>
</dbReference>
<dbReference type="GO" id="GO:0005634">
    <property type="term" value="C:nucleus"/>
    <property type="evidence" value="ECO:0007669"/>
    <property type="project" value="TreeGrafter"/>
</dbReference>
<feature type="compositionally biased region" description="Low complexity" evidence="1">
    <location>
        <begin position="46"/>
        <end position="61"/>
    </location>
</feature>